<dbReference type="EMBL" id="MN723850">
    <property type="protein sequence ID" value="QGZ15738.1"/>
    <property type="molecule type" value="Genomic_DNA"/>
</dbReference>
<protein>
    <submittedName>
        <fullName evidence="1">Tail fiber assembly chaperone</fullName>
    </submittedName>
</protein>
<evidence type="ECO:0000313" key="1">
    <source>
        <dbReference type="EMBL" id="QGZ15738.1"/>
    </source>
</evidence>
<evidence type="ECO:0000313" key="2">
    <source>
        <dbReference type="Proteomes" id="UP000437454"/>
    </source>
</evidence>
<gene>
    <name evidence="1" type="ORF">Apostate_149</name>
</gene>
<reference evidence="1 2" key="1">
    <citation type="submission" date="2019-11" db="EMBL/GenBank/DDBJ databases">
        <authorList>
            <person name="Shneider M.M."/>
            <person name="Evseev P.V."/>
            <person name="Timoshina O.Y."/>
            <person name="Mikhailova Y.V."/>
            <person name="Shelenkov A.A."/>
            <person name="Yanushevich Y."/>
            <person name="Shagin D.A."/>
            <person name="Popova A.V."/>
            <person name="Miroshnikov K.A."/>
        </authorList>
    </citation>
    <scope>NUCLEOTIDE SEQUENCE [LARGE SCALE GENOMIC DNA]</scope>
</reference>
<sequence>MTDVNQTLLETKAKLLDAIEANQALHQHNQQLSQTLQSIAQILGLQPDETGNLELDTIVQAVAGLAVGGDEEAKAEPEAE</sequence>
<keyword evidence="2" id="KW-1185">Reference proteome</keyword>
<proteinExistence type="predicted"/>
<accession>A0A6B9J7B9</accession>
<dbReference type="Proteomes" id="UP000437454">
    <property type="component" value="Segment"/>
</dbReference>
<name>A0A6B9J7B9_9CAUD</name>
<organism evidence="1 2">
    <name type="scientific">Acinetobacter phage vB_AbaM_Apostate</name>
    <dbReference type="NCBI Taxonomy" id="2686308"/>
    <lineage>
        <taxon>Viruses</taxon>
        <taxon>Duplodnaviria</taxon>
        <taxon>Heunggongvirae</taxon>
        <taxon>Uroviricota</taxon>
        <taxon>Caudoviricetes</taxon>
        <taxon>Pantevenvirales</taxon>
        <taxon>Straboviridae</taxon>
        <taxon>Twarogvirinae</taxon>
        <taxon>Lazarusvirus</taxon>
        <taxon>Lazarusvirus apostate</taxon>
    </lineage>
</organism>